<organism evidence="4 5">
    <name type="scientific">Sporormia fimetaria CBS 119925</name>
    <dbReference type="NCBI Taxonomy" id="1340428"/>
    <lineage>
        <taxon>Eukaryota</taxon>
        <taxon>Fungi</taxon>
        <taxon>Dikarya</taxon>
        <taxon>Ascomycota</taxon>
        <taxon>Pezizomycotina</taxon>
        <taxon>Dothideomycetes</taxon>
        <taxon>Pleosporomycetidae</taxon>
        <taxon>Pleosporales</taxon>
        <taxon>Sporormiaceae</taxon>
        <taxon>Sporormia</taxon>
    </lineage>
</organism>
<keyword evidence="5" id="KW-1185">Reference proteome</keyword>
<dbReference type="AlphaFoldDB" id="A0A6A6UXF2"/>
<dbReference type="GO" id="GO:0003677">
    <property type="term" value="F:DNA binding"/>
    <property type="evidence" value="ECO:0007669"/>
    <property type="project" value="UniProtKB-KW"/>
</dbReference>
<feature type="compositionally biased region" description="Basic and acidic residues" evidence="2">
    <location>
        <begin position="493"/>
        <end position="503"/>
    </location>
</feature>
<dbReference type="GO" id="GO:0005634">
    <property type="term" value="C:nucleus"/>
    <property type="evidence" value="ECO:0007669"/>
    <property type="project" value="TreeGrafter"/>
</dbReference>
<name>A0A6A6UXF2_9PLEO</name>
<feature type="region of interest" description="Disordered" evidence="2">
    <location>
        <begin position="411"/>
        <end position="537"/>
    </location>
</feature>
<dbReference type="PANTHER" id="PTHR19303">
    <property type="entry name" value="TRANSPOSON"/>
    <property type="match status" value="1"/>
</dbReference>
<dbReference type="EMBL" id="MU006602">
    <property type="protein sequence ID" value="KAF2742948.1"/>
    <property type="molecule type" value="Genomic_DNA"/>
</dbReference>
<dbReference type="OrthoDB" id="3695345at2759"/>
<dbReference type="InterPro" id="IPR050863">
    <property type="entry name" value="CenT-Element_Derived"/>
</dbReference>
<feature type="compositionally biased region" description="Basic and acidic residues" evidence="2">
    <location>
        <begin position="411"/>
        <end position="479"/>
    </location>
</feature>
<keyword evidence="1" id="KW-0238">DNA-binding</keyword>
<protein>
    <submittedName>
        <fullName evidence="4">DDE-domain-containing protein</fullName>
    </submittedName>
</protein>
<dbReference type="PROSITE" id="PS51253">
    <property type="entry name" value="HTH_CENPB"/>
    <property type="match status" value="1"/>
</dbReference>
<sequence length="537" mass="61680">MIRNFASQVAKNSISDSWVTRFIKRHSIHLISQWTAGMDNNRHKADSETKYSLYFDLLRHKITEYNIEARHTYNMDEKGFLIGIISRSKRVFSRRMWEEKEVRAAIQDGSCEWITLLACVCADGSALPPGLIYQAADNAVQSRWVEAIKPGEHSVHVTSSPSGWTNHDIGLAWLEQVFDRYTKEKARRSYRLLILDGHGSHVSMDFIEYCDQNKILLAVFPPHSTHTLQPLDVLLFKPLSTAYSTELSNFLHKSQGLLPIKKGDFFPLFWKAWVDSFKNTTILKSFEATGIAPIDPDILLKRFTNTALDEQESRESSTSALSPSDWRKMERLVRVAVKDRDTEEAKRLSRSLHSLQVQNELLHHENDGLREALAVKKKHKKHGKRLDLQQRKEYHGGAVFWSPRKVREARARQDVKEREDKEIQLQKSKRAEERRAAKIPKEKERQEKQKAKVVMEKEKAEQAAERARQKEAQNAEKSLKLPQKGKRPTSKPPRGDIKQKKQVVEPAGGGEASDVVLAAPSVTTRRGRNVTLPDRYK</sequence>
<evidence type="ECO:0000259" key="3">
    <source>
        <dbReference type="PROSITE" id="PS51253"/>
    </source>
</evidence>
<dbReference type="Pfam" id="PF03184">
    <property type="entry name" value="DDE_1"/>
    <property type="match status" value="1"/>
</dbReference>
<evidence type="ECO:0000313" key="5">
    <source>
        <dbReference type="Proteomes" id="UP000799440"/>
    </source>
</evidence>
<dbReference type="PANTHER" id="PTHR19303:SF74">
    <property type="entry name" value="POGO TRANSPOSABLE ELEMENT WITH KRAB DOMAIN"/>
    <property type="match status" value="1"/>
</dbReference>
<gene>
    <name evidence="4" type="ORF">M011DRAFT_432166</name>
</gene>
<dbReference type="InterPro" id="IPR006600">
    <property type="entry name" value="HTH_CenpB_DNA-bd_dom"/>
</dbReference>
<dbReference type="InterPro" id="IPR004875">
    <property type="entry name" value="DDE_SF_endonuclease_dom"/>
</dbReference>
<dbReference type="Proteomes" id="UP000799440">
    <property type="component" value="Unassembled WGS sequence"/>
</dbReference>
<evidence type="ECO:0000313" key="4">
    <source>
        <dbReference type="EMBL" id="KAF2742948.1"/>
    </source>
</evidence>
<evidence type="ECO:0000256" key="1">
    <source>
        <dbReference type="ARBA" id="ARBA00023125"/>
    </source>
</evidence>
<proteinExistence type="predicted"/>
<feature type="domain" description="HTH CENPB-type" evidence="3">
    <location>
        <begin position="1"/>
        <end position="32"/>
    </location>
</feature>
<reference evidence="4" key="1">
    <citation type="journal article" date="2020" name="Stud. Mycol.">
        <title>101 Dothideomycetes genomes: a test case for predicting lifestyles and emergence of pathogens.</title>
        <authorList>
            <person name="Haridas S."/>
            <person name="Albert R."/>
            <person name="Binder M."/>
            <person name="Bloem J."/>
            <person name="Labutti K."/>
            <person name="Salamov A."/>
            <person name="Andreopoulos B."/>
            <person name="Baker S."/>
            <person name="Barry K."/>
            <person name="Bills G."/>
            <person name="Bluhm B."/>
            <person name="Cannon C."/>
            <person name="Castanera R."/>
            <person name="Culley D."/>
            <person name="Daum C."/>
            <person name="Ezra D."/>
            <person name="Gonzalez J."/>
            <person name="Henrissat B."/>
            <person name="Kuo A."/>
            <person name="Liang C."/>
            <person name="Lipzen A."/>
            <person name="Lutzoni F."/>
            <person name="Magnuson J."/>
            <person name="Mondo S."/>
            <person name="Nolan M."/>
            <person name="Ohm R."/>
            <person name="Pangilinan J."/>
            <person name="Park H.-J."/>
            <person name="Ramirez L."/>
            <person name="Alfaro M."/>
            <person name="Sun H."/>
            <person name="Tritt A."/>
            <person name="Yoshinaga Y."/>
            <person name="Zwiers L.-H."/>
            <person name="Turgeon B."/>
            <person name="Goodwin S."/>
            <person name="Spatafora J."/>
            <person name="Crous P."/>
            <person name="Grigoriev I."/>
        </authorList>
    </citation>
    <scope>NUCLEOTIDE SEQUENCE</scope>
    <source>
        <strain evidence="4">CBS 119925</strain>
    </source>
</reference>
<evidence type="ECO:0000256" key="2">
    <source>
        <dbReference type="SAM" id="MobiDB-lite"/>
    </source>
</evidence>
<accession>A0A6A6UXF2</accession>